<evidence type="ECO:0000256" key="2">
    <source>
        <dbReference type="ARBA" id="ARBA00023027"/>
    </source>
</evidence>
<evidence type="ECO:0000313" key="6">
    <source>
        <dbReference type="EMBL" id="MEE1673294.1"/>
    </source>
</evidence>
<feature type="binding site" evidence="3">
    <location>
        <begin position="176"/>
        <end position="178"/>
    </location>
    <ligand>
        <name>NAD(+)</name>
        <dbReference type="ChEBI" id="CHEBI:57540"/>
    </ligand>
</feature>
<evidence type="ECO:0000256" key="1">
    <source>
        <dbReference type="ARBA" id="ARBA00022679"/>
    </source>
</evidence>
<dbReference type="InterPro" id="IPR050134">
    <property type="entry name" value="NAD-dep_sirtuin_deacylases"/>
</dbReference>
<feature type="binding site" evidence="3">
    <location>
        <begin position="10"/>
        <end position="29"/>
    </location>
    <ligand>
        <name>NAD(+)</name>
        <dbReference type="ChEBI" id="CHEBI:57540"/>
    </ligand>
</feature>
<dbReference type="PROSITE" id="PS50305">
    <property type="entry name" value="SIRTUIN"/>
    <property type="match status" value="1"/>
</dbReference>
<feature type="binding site" evidence="3">
    <location>
        <begin position="202"/>
        <end position="204"/>
    </location>
    <ligand>
        <name>NAD(+)</name>
        <dbReference type="ChEBI" id="CHEBI:57540"/>
    </ligand>
</feature>
<reference evidence="7" key="1">
    <citation type="submission" date="2023-07" db="EMBL/GenBank/DDBJ databases">
        <title>Draft genome sequence of Agarivorans aestuarii strain ZMCS4, a CAZymes producing bacteria isolated from the marine brown algae Clodostephus spongiosus.</title>
        <authorList>
            <person name="Lorente B."/>
            <person name="Cabral C."/>
            <person name="Frias J."/>
            <person name="Faria J."/>
            <person name="Toubarro D."/>
        </authorList>
    </citation>
    <scope>NUCLEOTIDE SEQUENCE [LARGE SCALE GENOMIC DNA]</scope>
    <source>
        <strain evidence="7">ZMCS4</strain>
    </source>
</reference>
<dbReference type="SUPFAM" id="SSF52467">
    <property type="entry name" value="DHS-like NAD/FAD-binding domain"/>
    <property type="match status" value="1"/>
</dbReference>
<sequence>MKKNVIVLTGAGVSAESGIQTFRDSDGLWEKHRVEDVATPEAYQRSPDFVDQFYNLRRKQLQNGNVHPNPAHFALAELEQHQDIELLVITQNIDDLHERAGSKNVLHMHGELLKARCPVSNQTTIWKQDLGSDVLCTCCQFPTRLRPHVVWFGEMPIGLDRIYHQLNHCDIFMAIGTSGHVFPAGGFVHEAASHDARTIELNLEPSEMQSEFGERYYGPASELVPEFLSELTSELRVNN</sequence>
<dbReference type="InterPro" id="IPR029035">
    <property type="entry name" value="DHS-like_NAD/FAD-binding_dom"/>
</dbReference>
<dbReference type="Gene3D" id="3.40.50.1220">
    <property type="entry name" value="TPP-binding domain"/>
    <property type="match status" value="1"/>
</dbReference>
<dbReference type="CDD" id="cd01412">
    <property type="entry name" value="SIRT5_Af1_CobB"/>
    <property type="match status" value="1"/>
</dbReference>
<protein>
    <recommendedName>
        <fullName evidence="3">NAD-dependent protein deacylase</fullName>
        <ecNumber evidence="3">2.3.1.286</ecNumber>
    </recommendedName>
    <alternativeName>
        <fullName evidence="3">Regulatory protein SIR2 homolog</fullName>
    </alternativeName>
</protein>
<feature type="binding site" evidence="3">
    <location>
        <position position="220"/>
    </location>
    <ligand>
        <name>NAD(+)</name>
        <dbReference type="ChEBI" id="CHEBI:57540"/>
    </ligand>
</feature>
<dbReference type="InterPro" id="IPR003000">
    <property type="entry name" value="Sirtuin"/>
</dbReference>
<feature type="active site" description="Proton acceptor" evidence="3">
    <location>
        <position position="109"/>
    </location>
</feature>
<comment type="caution">
    <text evidence="3 4">Lacks conserved residue(s) required for the propagation of feature annotation.</text>
</comment>
<dbReference type="InterPro" id="IPR026591">
    <property type="entry name" value="Sirtuin_cat_small_dom_sf"/>
</dbReference>
<evidence type="ECO:0000313" key="7">
    <source>
        <dbReference type="Proteomes" id="UP001310248"/>
    </source>
</evidence>
<feature type="binding site" evidence="3">
    <location>
        <position position="136"/>
    </location>
    <ligand>
        <name>Zn(2+)</name>
        <dbReference type="ChEBI" id="CHEBI:29105"/>
    </ligand>
</feature>
<comment type="catalytic activity">
    <reaction evidence="3">
        <text>N(6)-succinyl-L-lysyl-[protein] + NAD(+) + H2O = 2''-O-succinyl-ADP-D-ribose + nicotinamide + L-lysyl-[protein]</text>
        <dbReference type="Rhea" id="RHEA:47668"/>
        <dbReference type="Rhea" id="RHEA-COMP:9752"/>
        <dbReference type="Rhea" id="RHEA-COMP:11877"/>
        <dbReference type="ChEBI" id="CHEBI:15377"/>
        <dbReference type="ChEBI" id="CHEBI:17154"/>
        <dbReference type="ChEBI" id="CHEBI:29969"/>
        <dbReference type="ChEBI" id="CHEBI:57540"/>
        <dbReference type="ChEBI" id="CHEBI:87830"/>
        <dbReference type="ChEBI" id="CHEBI:87832"/>
    </reaction>
</comment>
<feature type="binding site" evidence="3">
    <location>
        <position position="57"/>
    </location>
    <ligand>
        <name>substrate</name>
    </ligand>
</feature>
<comment type="similarity">
    <text evidence="3">Belongs to the sirtuin family. Class III subfamily.</text>
</comment>
<dbReference type="EMBL" id="JAYDYW010000004">
    <property type="protein sequence ID" value="MEE1673294.1"/>
    <property type="molecule type" value="Genomic_DNA"/>
</dbReference>
<keyword evidence="3" id="KW-0479">Metal-binding</keyword>
<comment type="domain">
    <text evidence="3">2 residues (Tyr-54 and Arg-57) present in a large hydrophobic pocket are probably involved in substrate specificity. They are important for desuccinylation activity, but dispensable for deacetylation activity.</text>
</comment>
<dbReference type="RefSeq" id="WP_329774626.1">
    <property type="nucleotide sequence ID" value="NZ_JAYDYW010000004.1"/>
</dbReference>
<comment type="function">
    <text evidence="3">NAD-dependent lysine deacetylase and desuccinylase that specifically removes acetyl and succinyl groups on target proteins. Modulates the activities of several proteins which are inactive in their acylated form.</text>
</comment>
<organism evidence="6 7">
    <name type="scientific">Agarivorans aestuarii</name>
    <dbReference type="NCBI Taxonomy" id="1563703"/>
    <lineage>
        <taxon>Bacteria</taxon>
        <taxon>Pseudomonadati</taxon>
        <taxon>Pseudomonadota</taxon>
        <taxon>Gammaproteobacteria</taxon>
        <taxon>Alteromonadales</taxon>
        <taxon>Alteromonadaceae</taxon>
        <taxon>Agarivorans</taxon>
    </lineage>
</organism>
<proteinExistence type="inferred from homology"/>
<gene>
    <name evidence="3 6" type="primary">cobB</name>
    <name evidence="6" type="ORF">SNR37_002710</name>
</gene>
<evidence type="ECO:0000259" key="5">
    <source>
        <dbReference type="PROSITE" id="PS50305"/>
    </source>
</evidence>
<accession>A0ABU7G2T1</accession>
<feature type="binding site" evidence="3">
    <location>
        <position position="54"/>
    </location>
    <ligand>
        <name>substrate</name>
    </ligand>
</feature>
<name>A0ABU7G2T1_9ALTE</name>
<comment type="catalytic activity">
    <reaction evidence="3">
        <text>N(6)-acetyl-L-lysyl-[protein] + NAD(+) + H2O = 2''-O-acetyl-ADP-D-ribose + nicotinamide + L-lysyl-[protein]</text>
        <dbReference type="Rhea" id="RHEA:43636"/>
        <dbReference type="Rhea" id="RHEA-COMP:9752"/>
        <dbReference type="Rhea" id="RHEA-COMP:10731"/>
        <dbReference type="ChEBI" id="CHEBI:15377"/>
        <dbReference type="ChEBI" id="CHEBI:17154"/>
        <dbReference type="ChEBI" id="CHEBI:29969"/>
        <dbReference type="ChEBI" id="CHEBI:57540"/>
        <dbReference type="ChEBI" id="CHEBI:61930"/>
        <dbReference type="ChEBI" id="CHEBI:83767"/>
        <dbReference type="EC" id="2.3.1.286"/>
    </reaction>
</comment>
<evidence type="ECO:0000256" key="4">
    <source>
        <dbReference type="PROSITE-ProRule" id="PRU00236"/>
    </source>
</evidence>
<keyword evidence="3" id="KW-0862">Zinc</keyword>
<keyword evidence="3" id="KW-0963">Cytoplasm</keyword>
<feature type="binding site" evidence="3">
    <location>
        <position position="117"/>
    </location>
    <ligand>
        <name>Zn(2+)</name>
        <dbReference type="ChEBI" id="CHEBI:29105"/>
    </ligand>
</feature>
<comment type="cofactor">
    <cofactor evidence="3">
        <name>Zn(2+)</name>
        <dbReference type="ChEBI" id="CHEBI:29105"/>
    </cofactor>
    <text evidence="3">Binds 1 zinc ion per subunit.</text>
</comment>
<dbReference type="PANTHER" id="PTHR11085">
    <property type="entry name" value="NAD-DEPENDENT PROTEIN DEACYLASE SIRTUIN-5, MITOCHONDRIAL-RELATED"/>
    <property type="match status" value="1"/>
</dbReference>
<evidence type="ECO:0000256" key="3">
    <source>
        <dbReference type="HAMAP-Rule" id="MF_01121"/>
    </source>
</evidence>
<dbReference type="EC" id="2.3.1.286" evidence="3"/>
<comment type="subcellular location">
    <subcellularLocation>
        <location evidence="3">Cytoplasm</location>
    </subcellularLocation>
</comment>
<dbReference type="GO" id="GO:0016746">
    <property type="term" value="F:acyltransferase activity"/>
    <property type="evidence" value="ECO:0007669"/>
    <property type="project" value="UniProtKB-KW"/>
</dbReference>
<feature type="binding site" evidence="3">
    <location>
        <begin position="91"/>
        <end position="94"/>
    </location>
    <ligand>
        <name>NAD(+)</name>
        <dbReference type="ChEBI" id="CHEBI:57540"/>
    </ligand>
</feature>
<keyword evidence="7" id="KW-1185">Reference proteome</keyword>
<dbReference type="InterPro" id="IPR026590">
    <property type="entry name" value="Ssirtuin_cat_dom"/>
</dbReference>
<keyword evidence="6" id="KW-0012">Acyltransferase</keyword>
<dbReference type="InterPro" id="IPR027546">
    <property type="entry name" value="Sirtuin_class_III"/>
</dbReference>
<dbReference type="PANTHER" id="PTHR11085:SF4">
    <property type="entry name" value="NAD-DEPENDENT PROTEIN DEACYLASE"/>
    <property type="match status" value="1"/>
</dbReference>
<comment type="caution">
    <text evidence="6">The sequence shown here is derived from an EMBL/GenBank/DDBJ whole genome shotgun (WGS) entry which is preliminary data.</text>
</comment>
<dbReference type="Gene3D" id="3.30.1600.10">
    <property type="entry name" value="SIR2/SIRT2 'Small Domain"/>
    <property type="match status" value="1"/>
</dbReference>
<keyword evidence="1 6" id="KW-0808">Transferase</keyword>
<dbReference type="Proteomes" id="UP001310248">
    <property type="component" value="Unassembled WGS sequence"/>
</dbReference>
<dbReference type="Pfam" id="PF02146">
    <property type="entry name" value="SIR2"/>
    <property type="match status" value="1"/>
</dbReference>
<dbReference type="NCBIfam" id="NF001755">
    <property type="entry name" value="PRK00481.1-5"/>
    <property type="match status" value="1"/>
</dbReference>
<reference evidence="6 7" key="2">
    <citation type="submission" date="2023-12" db="EMBL/GenBank/DDBJ databases">
        <authorList>
            <consortium name="Cladostephus spongiosus"/>
            <person name="Lorente B."/>
            <person name="Cabral C."/>
            <person name="Frias J."/>
            <person name="Faria J."/>
            <person name="Toubarro D."/>
        </authorList>
    </citation>
    <scope>NUCLEOTIDE SEQUENCE [LARGE SCALE GENOMIC DNA]</scope>
    <source>
        <strain evidence="6 7">ZMCS4</strain>
    </source>
</reference>
<dbReference type="HAMAP" id="MF_01121">
    <property type="entry name" value="Sirtuin_ClassIII"/>
    <property type="match status" value="1"/>
</dbReference>
<keyword evidence="2 3" id="KW-0520">NAD</keyword>
<feature type="domain" description="Deacetylase sirtuin-type" evidence="5">
    <location>
        <begin position="1"/>
        <end position="234"/>
    </location>
</feature>